<comment type="caution">
    <text evidence="2">The sequence shown here is derived from an EMBL/GenBank/DDBJ whole genome shotgun (WGS) entry which is preliminary data.</text>
</comment>
<reference evidence="2 3" key="1">
    <citation type="submission" date="2016-07" db="EMBL/GenBank/DDBJ databases">
        <title>Pervasive Adenine N6-methylation of Active Genes in Fungi.</title>
        <authorList>
            <consortium name="DOE Joint Genome Institute"/>
            <person name="Mondo S.J."/>
            <person name="Dannebaum R.O."/>
            <person name="Kuo R.C."/>
            <person name="Labutti K."/>
            <person name="Haridas S."/>
            <person name="Kuo A."/>
            <person name="Salamov A."/>
            <person name="Ahrendt S.R."/>
            <person name="Lipzen A."/>
            <person name="Sullivan W."/>
            <person name="Andreopoulos W.B."/>
            <person name="Clum A."/>
            <person name="Lindquist E."/>
            <person name="Daum C."/>
            <person name="Ramamoorthy G.K."/>
            <person name="Gryganskyi A."/>
            <person name="Culley D."/>
            <person name="Magnuson J.K."/>
            <person name="James T.Y."/>
            <person name="O'Malley M.A."/>
            <person name="Stajich J.E."/>
            <person name="Spatafora J.W."/>
            <person name="Visel A."/>
            <person name="Grigoriev I.V."/>
        </authorList>
    </citation>
    <scope>NUCLEOTIDE SEQUENCE [LARGE SCALE GENOMIC DNA]</scope>
    <source>
        <strain evidence="2 3">PL171</strain>
    </source>
</reference>
<sequence length="118" mass="12569">MSICTWALLPTILLVALYTAWAVVFQTMYGTMGCARAPTCLLPKILSNLTTSGVVCGCTHGFGRPTSSPCHVPRRVCRHHPRLLCHASPASSQASGLEGRKVELACSDATQGGRRDGK</sequence>
<dbReference type="Proteomes" id="UP000193411">
    <property type="component" value="Unassembled WGS sequence"/>
</dbReference>
<dbReference type="AlphaFoldDB" id="A0A1Y2I206"/>
<proteinExistence type="predicted"/>
<feature type="signal peptide" evidence="1">
    <location>
        <begin position="1"/>
        <end position="22"/>
    </location>
</feature>
<accession>A0A1Y2I206</accession>
<keyword evidence="1" id="KW-0732">Signal</keyword>
<feature type="chain" id="PRO_5011988267" evidence="1">
    <location>
        <begin position="23"/>
        <end position="118"/>
    </location>
</feature>
<organism evidence="2 3">
    <name type="scientific">Catenaria anguillulae PL171</name>
    <dbReference type="NCBI Taxonomy" id="765915"/>
    <lineage>
        <taxon>Eukaryota</taxon>
        <taxon>Fungi</taxon>
        <taxon>Fungi incertae sedis</taxon>
        <taxon>Blastocladiomycota</taxon>
        <taxon>Blastocladiomycetes</taxon>
        <taxon>Blastocladiales</taxon>
        <taxon>Catenariaceae</taxon>
        <taxon>Catenaria</taxon>
    </lineage>
</organism>
<protein>
    <submittedName>
        <fullName evidence="2">Uncharacterized protein</fullName>
    </submittedName>
</protein>
<evidence type="ECO:0000256" key="1">
    <source>
        <dbReference type="SAM" id="SignalP"/>
    </source>
</evidence>
<name>A0A1Y2I206_9FUNG</name>
<dbReference type="EMBL" id="MCFL01000002">
    <property type="protein sequence ID" value="ORZ40880.1"/>
    <property type="molecule type" value="Genomic_DNA"/>
</dbReference>
<keyword evidence="3" id="KW-1185">Reference proteome</keyword>
<evidence type="ECO:0000313" key="3">
    <source>
        <dbReference type="Proteomes" id="UP000193411"/>
    </source>
</evidence>
<evidence type="ECO:0000313" key="2">
    <source>
        <dbReference type="EMBL" id="ORZ40880.1"/>
    </source>
</evidence>
<gene>
    <name evidence="2" type="ORF">BCR44DRAFT_1101798</name>
</gene>